<reference evidence="2 3" key="1">
    <citation type="journal article" date="2020" name="Antonie Van Leeuwenhoek">
        <title>Rhodopirellula heiligendammensis sp. nov., Rhodopirellula pilleata sp. nov., and Rhodopirellula solitaria sp. nov. isolated from natural or artificial marine surfaces in Northern Germany and California, USA, and emended description of the genus Rhodopirellula.</title>
        <authorList>
            <person name="Kallscheuer N."/>
            <person name="Wiegand S."/>
            <person name="Jogler M."/>
            <person name="Boedeker C."/>
            <person name="Peeters S.H."/>
            <person name="Rast P."/>
            <person name="Heuer A."/>
            <person name="Jetten M.S.M."/>
            <person name="Rohde M."/>
            <person name="Jogler C."/>
        </authorList>
    </citation>
    <scope>NUCLEOTIDE SEQUENCE [LARGE SCALE GENOMIC DNA]</scope>
    <source>
        <strain evidence="2 3">Poly21</strain>
    </source>
</reference>
<name>A0A5C6C335_9BACT</name>
<keyword evidence="1" id="KW-0472">Membrane</keyword>
<evidence type="ECO:0000313" key="2">
    <source>
        <dbReference type="EMBL" id="TWU18538.1"/>
    </source>
</evidence>
<feature type="transmembrane region" description="Helical" evidence="1">
    <location>
        <begin position="58"/>
        <end position="87"/>
    </location>
</feature>
<gene>
    <name evidence="2" type="ORF">Poly21_07020</name>
</gene>
<proteinExistence type="predicted"/>
<evidence type="ECO:0000313" key="3">
    <source>
        <dbReference type="Proteomes" id="UP000319908"/>
    </source>
</evidence>
<sequence>MVFVTAAMIAIRNIARDQYGGMQICMLVLPGAMLGIIELGRLIRDAETQGASLAIGPILMVTVVPLVGFVASLLVLMAAVLGVMLGWEWAMGRFNAWAERNMGQK</sequence>
<keyword evidence="3" id="KW-1185">Reference proteome</keyword>
<dbReference type="AlphaFoldDB" id="A0A5C6C335"/>
<feature type="transmembrane region" description="Helical" evidence="1">
    <location>
        <begin position="20"/>
        <end position="37"/>
    </location>
</feature>
<accession>A0A5C6C335</accession>
<dbReference type="EMBL" id="SJPU01000001">
    <property type="protein sequence ID" value="TWU18538.1"/>
    <property type="molecule type" value="Genomic_DNA"/>
</dbReference>
<dbReference type="Proteomes" id="UP000319908">
    <property type="component" value="Unassembled WGS sequence"/>
</dbReference>
<protein>
    <submittedName>
        <fullName evidence="2">Uncharacterized protein</fullName>
    </submittedName>
</protein>
<keyword evidence="1" id="KW-1133">Transmembrane helix</keyword>
<comment type="caution">
    <text evidence="2">The sequence shown here is derived from an EMBL/GenBank/DDBJ whole genome shotgun (WGS) entry which is preliminary data.</text>
</comment>
<keyword evidence="1" id="KW-0812">Transmembrane</keyword>
<organism evidence="2 3">
    <name type="scientific">Allorhodopirellula heiligendammensis</name>
    <dbReference type="NCBI Taxonomy" id="2714739"/>
    <lineage>
        <taxon>Bacteria</taxon>
        <taxon>Pseudomonadati</taxon>
        <taxon>Planctomycetota</taxon>
        <taxon>Planctomycetia</taxon>
        <taxon>Pirellulales</taxon>
        <taxon>Pirellulaceae</taxon>
        <taxon>Allorhodopirellula</taxon>
    </lineage>
</organism>
<evidence type="ECO:0000256" key="1">
    <source>
        <dbReference type="SAM" id="Phobius"/>
    </source>
</evidence>